<dbReference type="InterPro" id="IPR001199">
    <property type="entry name" value="Cyt_B5-like_heme/steroid-bd"/>
</dbReference>
<keyword evidence="2" id="KW-1133">Transmembrane helix</keyword>
<dbReference type="GO" id="GO:0020037">
    <property type="term" value="F:heme binding"/>
    <property type="evidence" value="ECO:0007669"/>
    <property type="project" value="UniProtKB-ARBA"/>
</dbReference>
<dbReference type="Pfam" id="PF00173">
    <property type="entry name" value="Cyt-b5"/>
    <property type="match status" value="1"/>
</dbReference>
<dbReference type="GO" id="GO:0005783">
    <property type="term" value="C:endoplasmic reticulum"/>
    <property type="evidence" value="ECO:0007669"/>
    <property type="project" value="TreeGrafter"/>
</dbReference>
<dbReference type="AlphaFoldDB" id="A0A550CQA5"/>
<evidence type="ECO:0000256" key="2">
    <source>
        <dbReference type="SAM" id="Phobius"/>
    </source>
</evidence>
<dbReference type="OrthoDB" id="899at2759"/>
<dbReference type="STRING" id="97359.A0A550CQA5"/>
<reference evidence="4 5" key="1">
    <citation type="journal article" date="2019" name="New Phytol.">
        <title>Comparative genomics reveals unique wood-decay strategies and fruiting body development in the Schizophyllaceae.</title>
        <authorList>
            <person name="Almasi E."/>
            <person name="Sahu N."/>
            <person name="Krizsan K."/>
            <person name="Balint B."/>
            <person name="Kovacs G.M."/>
            <person name="Kiss B."/>
            <person name="Cseklye J."/>
            <person name="Drula E."/>
            <person name="Henrissat B."/>
            <person name="Nagy I."/>
            <person name="Chovatia M."/>
            <person name="Adam C."/>
            <person name="LaButti K."/>
            <person name="Lipzen A."/>
            <person name="Riley R."/>
            <person name="Grigoriev I.V."/>
            <person name="Nagy L.G."/>
        </authorList>
    </citation>
    <scope>NUCLEOTIDE SEQUENCE [LARGE SCALE GENOMIC DNA]</scope>
    <source>
        <strain evidence="4 5">NL-1724</strain>
    </source>
</reference>
<evidence type="ECO:0000256" key="1">
    <source>
        <dbReference type="ARBA" id="ARBA00038357"/>
    </source>
</evidence>
<dbReference type="PANTHER" id="PTHR10281:SF115">
    <property type="entry name" value="BINDING PROTEIN, PUTATIVE (AFU_ORTHOLOGUE AFUA_4G06240)-RELATED"/>
    <property type="match status" value="1"/>
</dbReference>
<evidence type="ECO:0000313" key="5">
    <source>
        <dbReference type="Proteomes" id="UP000320762"/>
    </source>
</evidence>
<dbReference type="Proteomes" id="UP000320762">
    <property type="component" value="Unassembled WGS sequence"/>
</dbReference>
<sequence>MSIAKLVIYAVAFIAPPIVLFALLRRRAASVVSDIPPAPQLQPSEKPKSIMQAENTNLAPPKDDPFTLEELKAFDGSDPSKPIYLSIKGTVFDVSAKRDVYGPGRSYGIFAGKDPSKGLGMSSLKPENAVPEYEDLNEGDRKVLDDWHGFFTKRYNIVGRVVDHPTHLKQGNAPSL</sequence>
<dbReference type="InterPro" id="IPR050577">
    <property type="entry name" value="MAPR/NEUFC/NENF-like"/>
</dbReference>
<dbReference type="GO" id="GO:0016020">
    <property type="term" value="C:membrane"/>
    <property type="evidence" value="ECO:0007669"/>
    <property type="project" value="TreeGrafter"/>
</dbReference>
<comment type="caution">
    <text evidence="4">The sequence shown here is derived from an EMBL/GenBank/DDBJ whole genome shotgun (WGS) entry which is preliminary data.</text>
</comment>
<keyword evidence="2" id="KW-0812">Transmembrane</keyword>
<feature type="transmembrane region" description="Helical" evidence="2">
    <location>
        <begin position="6"/>
        <end position="24"/>
    </location>
</feature>
<keyword evidence="5" id="KW-1185">Reference proteome</keyword>
<name>A0A550CQA5_9AGAR</name>
<dbReference type="FunFam" id="3.10.120.10:FF:000003">
    <property type="entry name" value="membrane-associated progesterone receptor component 1"/>
    <property type="match status" value="1"/>
</dbReference>
<dbReference type="PANTHER" id="PTHR10281">
    <property type="entry name" value="MEMBRANE-ASSOCIATED PROGESTERONE RECEPTOR COMPONENT-RELATED"/>
    <property type="match status" value="1"/>
</dbReference>
<organism evidence="4 5">
    <name type="scientific">Schizophyllum amplum</name>
    <dbReference type="NCBI Taxonomy" id="97359"/>
    <lineage>
        <taxon>Eukaryota</taxon>
        <taxon>Fungi</taxon>
        <taxon>Dikarya</taxon>
        <taxon>Basidiomycota</taxon>
        <taxon>Agaricomycotina</taxon>
        <taxon>Agaricomycetes</taxon>
        <taxon>Agaricomycetidae</taxon>
        <taxon>Agaricales</taxon>
        <taxon>Schizophyllaceae</taxon>
        <taxon>Schizophyllum</taxon>
    </lineage>
</organism>
<feature type="domain" description="Cytochrome b5 heme-binding" evidence="3">
    <location>
        <begin position="66"/>
        <end position="162"/>
    </location>
</feature>
<evidence type="ECO:0000313" key="4">
    <source>
        <dbReference type="EMBL" id="TRM66919.1"/>
    </source>
</evidence>
<gene>
    <name evidence="4" type="ORF">BD626DRAFT_484187</name>
</gene>
<dbReference type="Gene3D" id="3.10.120.10">
    <property type="entry name" value="Cytochrome b5-like heme/steroid binding domain"/>
    <property type="match status" value="1"/>
</dbReference>
<accession>A0A550CQA5</accession>
<comment type="similarity">
    <text evidence="1">Belongs to the cytochrome b5 family. MAPR subfamily.</text>
</comment>
<keyword evidence="2" id="KW-0472">Membrane</keyword>
<protein>
    <submittedName>
        <fullName evidence="4">Cytochrome b5</fullName>
    </submittedName>
</protein>
<dbReference type="SUPFAM" id="SSF55856">
    <property type="entry name" value="Cytochrome b5-like heme/steroid binding domain"/>
    <property type="match status" value="1"/>
</dbReference>
<dbReference type="SMART" id="SM01117">
    <property type="entry name" value="Cyt-b5"/>
    <property type="match status" value="1"/>
</dbReference>
<dbReference type="EMBL" id="VDMD01000003">
    <property type="protein sequence ID" value="TRM66919.1"/>
    <property type="molecule type" value="Genomic_DNA"/>
</dbReference>
<evidence type="ECO:0000259" key="3">
    <source>
        <dbReference type="SMART" id="SM01117"/>
    </source>
</evidence>
<dbReference type="InterPro" id="IPR036400">
    <property type="entry name" value="Cyt_B5-like_heme/steroid_sf"/>
</dbReference>
<proteinExistence type="inferred from homology"/>